<dbReference type="Proteomes" id="UP000198403">
    <property type="component" value="Unassembled WGS sequence"/>
</dbReference>
<dbReference type="InterPro" id="IPR041703">
    <property type="entry name" value="Rho_factor_ATP-bd"/>
</dbReference>
<feature type="binding site" evidence="9">
    <location>
        <begin position="471"/>
        <end position="476"/>
    </location>
    <ligand>
        <name>ATP</name>
        <dbReference type="ChEBI" id="CHEBI:30616"/>
    </ligand>
</feature>
<keyword evidence="1 9" id="KW-0806">Transcription termination</keyword>
<proteinExistence type="inferred from homology"/>
<sequence length="728" mass="77113">MSETTDLVVTGTQDAAGPTEATAASGTTGSPRRRGTGLAGMLLPELQRLAGELGISGTGRMRKGDLVAAISARQVGGGSAAAGAPTNDAPAAEGTPAPGGSPAAGGAPEARGIAASSAPLEAPISGGANGGPLTGATERPSRPVRSRRGASRPAGSPAADSAAAGERATETAPVTDTASSVTDTASPSTDTASPSTDTASSVTDTAPPSTDTAPDEGEQRTDGDRPQRNRDRGRNRADRDGSSREGGNNRDGGVRDGGAREGAGARDGGNNRDGNRGPDRGDRNDRTGRPENRNDSRNDSRNDGRNNQSDDDDDDFEGGRGRRGRRYRDRNKRGGGRERFDQGEPTVSEDDVLLPVAGILDVLDNYAFVRTSGYLTGPNDVYVSLSQVRRYGLRRGDAITGAVRQPRDGERKDKYNALVRLDTVNGLDPEQAKRRPEFTKLTPLYPQERLRLETEAHVLTTRVIDLVMPIGKGQRALIVSPPKAGKTMVLQSLANAITTNNPECHLMVVLVDERPEEVTDMQRSVKGEVIASTFDRPPSDHTTVAELSIERAKRLVEMGHDVVVLLDSITRLGRAYNLAAPASGRILSGGVDSTALYPPKRFLGAARNIENGGSLTIIASALVETGSTMDTVIFEEFKGTGNAEIKLDRRLADKRVFPAVDVNASGTRKEEILMNPDELAIVIKLRRVLAALEPQQALELLLDKLKKTRNNVEFLMQIQKTTLGPGNE</sequence>
<organism evidence="14 15">
    <name type="scientific">Blastococcus mobilis</name>
    <dbReference type="NCBI Taxonomy" id="1938746"/>
    <lineage>
        <taxon>Bacteria</taxon>
        <taxon>Bacillati</taxon>
        <taxon>Actinomycetota</taxon>
        <taxon>Actinomycetes</taxon>
        <taxon>Geodermatophilales</taxon>
        <taxon>Geodermatophilaceae</taxon>
        <taxon>Blastococcus</taxon>
    </lineage>
</organism>
<dbReference type="GO" id="GO:0016787">
    <property type="term" value="F:hydrolase activity"/>
    <property type="evidence" value="ECO:0007669"/>
    <property type="project" value="UniProtKB-KW"/>
</dbReference>
<name>A0A238WED7_9ACTN</name>
<dbReference type="GO" id="GO:0004386">
    <property type="term" value="F:helicase activity"/>
    <property type="evidence" value="ECO:0007669"/>
    <property type="project" value="UniProtKB-UniRule"/>
</dbReference>
<feature type="binding site" evidence="9">
    <location>
        <begin position="483"/>
        <end position="488"/>
    </location>
    <ligand>
        <name>ATP</name>
        <dbReference type="ChEBI" id="CHEBI:30616"/>
    </ligand>
</feature>
<comment type="subunit">
    <text evidence="9">Homohexamer. The homohexamer assembles into an open ring structure.</text>
</comment>
<feature type="compositionally biased region" description="Polar residues" evidence="12">
    <location>
        <begin position="1"/>
        <end position="13"/>
    </location>
</feature>
<reference evidence="14 15" key="1">
    <citation type="submission" date="2017-06" db="EMBL/GenBank/DDBJ databases">
        <authorList>
            <person name="Kim H.J."/>
            <person name="Triplett B.A."/>
        </authorList>
    </citation>
    <scope>NUCLEOTIDE SEQUENCE [LARGE SCALE GENOMIC DNA]</scope>
    <source>
        <strain evidence="14 15">DSM 44272</strain>
    </source>
</reference>
<evidence type="ECO:0000256" key="6">
    <source>
        <dbReference type="ARBA" id="ARBA00022884"/>
    </source>
</evidence>
<evidence type="ECO:0000256" key="1">
    <source>
        <dbReference type="ARBA" id="ARBA00022472"/>
    </source>
</evidence>
<dbReference type="InterPro" id="IPR000194">
    <property type="entry name" value="ATPase_F1/V1/A1_a/bsu_nucl-bd"/>
</dbReference>
<feature type="compositionally biased region" description="Low complexity" evidence="12">
    <location>
        <begin position="151"/>
        <end position="166"/>
    </location>
</feature>
<dbReference type="OrthoDB" id="9805197at2"/>
<keyword evidence="6 9" id="KW-0694">RNA-binding</keyword>
<dbReference type="Pfam" id="PF07498">
    <property type="entry name" value="Rho_N"/>
    <property type="match status" value="1"/>
</dbReference>
<dbReference type="GO" id="GO:0008186">
    <property type="term" value="F:ATP-dependent activity, acting on RNA"/>
    <property type="evidence" value="ECO:0007669"/>
    <property type="project" value="UniProtKB-UniRule"/>
</dbReference>
<dbReference type="PANTHER" id="PTHR46425:SF1">
    <property type="entry name" value="TRANSCRIPTION TERMINATION FACTOR RHO"/>
    <property type="match status" value="1"/>
</dbReference>
<dbReference type="SUPFAM" id="SSF50249">
    <property type="entry name" value="Nucleic acid-binding proteins"/>
    <property type="match status" value="1"/>
</dbReference>
<dbReference type="PROSITE" id="PS51856">
    <property type="entry name" value="RHO_RNA_BD"/>
    <property type="match status" value="1"/>
</dbReference>
<keyword evidence="15" id="KW-1185">Reference proteome</keyword>
<keyword evidence="8 9" id="KW-0804">Transcription</keyword>
<dbReference type="Gene3D" id="2.40.50.140">
    <property type="entry name" value="Nucleic acid-binding proteins"/>
    <property type="match status" value="1"/>
</dbReference>
<dbReference type="SMART" id="SM00959">
    <property type="entry name" value="Rho_N"/>
    <property type="match status" value="1"/>
</dbReference>
<accession>A0A238WED7</accession>
<keyword evidence="7 9" id="KW-0805">Transcription regulation</keyword>
<dbReference type="GO" id="GO:0006353">
    <property type="term" value="P:DNA-templated transcription termination"/>
    <property type="evidence" value="ECO:0007669"/>
    <property type="project" value="UniProtKB-UniRule"/>
</dbReference>
<feature type="compositionally biased region" description="Basic and acidic residues" evidence="12">
    <location>
        <begin position="269"/>
        <end position="304"/>
    </location>
</feature>
<dbReference type="InterPro" id="IPR027417">
    <property type="entry name" value="P-loop_NTPase"/>
</dbReference>
<feature type="compositionally biased region" description="Low complexity" evidence="12">
    <location>
        <begin position="173"/>
        <end position="212"/>
    </location>
</feature>
<keyword evidence="2 9" id="KW-0547">Nucleotide-binding</keyword>
<dbReference type="InterPro" id="IPR011112">
    <property type="entry name" value="Rho-like_N"/>
</dbReference>
<evidence type="ECO:0000259" key="13">
    <source>
        <dbReference type="PROSITE" id="PS51856"/>
    </source>
</evidence>
<dbReference type="InterPro" id="IPR004665">
    <property type="entry name" value="Term_rho"/>
</dbReference>
<evidence type="ECO:0000256" key="3">
    <source>
        <dbReference type="ARBA" id="ARBA00022801"/>
    </source>
</evidence>
<evidence type="ECO:0000256" key="12">
    <source>
        <dbReference type="SAM" id="MobiDB-lite"/>
    </source>
</evidence>
<dbReference type="CDD" id="cd01128">
    <property type="entry name" value="rho_factor_C"/>
    <property type="match status" value="1"/>
</dbReference>
<evidence type="ECO:0000313" key="15">
    <source>
        <dbReference type="Proteomes" id="UP000198403"/>
    </source>
</evidence>
<dbReference type="SMART" id="SM00357">
    <property type="entry name" value="CSP"/>
    <property type="match status" value="1"/>
</dbReference>
<protein>
    <recommendedName>
        <fullName evidence="9 10">Transcription termination factor Rho</fullName>
        <ecNumber evidence="9 10">3.6.4.-</ecNumber>
    </recommendedName>
    <alternativeName>
        <fullName evidence="9">ATP-dependent helicase Rho</fullName>
    </alternativeName>
</protein>
<evidence type="ECO:0000256" key="9">
    <source>
        <dbReference type="HAMAP-Rule" id="MF_01884"/>
    </source>
</evidence>
<feature type="compositionally biased region" description="Basic and acidic residues" evidence="12">
    <location>
        <begin position="217"/>
        <end position="243"/>
    </location>
</feature>
<dbReference type="Pfam" id="PF00006">
    <property type="entry name" value="ATP-synt_ab"/>
    <property type="match status" value="1"/>
</dbReference>
<dbReference type="EC" id="3.6.4.-" evidence="9 10"/>
<dbReference type="GO" id="GO:0003723">
    <property type="term" value="F:RNA binding"/>
    <property type="evidence" value="ECO:0007669"/>
    <property type="project" value="UniProtKB-UniRule"/>
</dbReference>
<feature type="region of interest" description="Disordered" evidence="12">
    <location>
        <begin position="1"/>
        <end position="39"/>
    </location>
</feature>
<gene>
    <name evidence="9" type="primary">rho</name>
    <name evidence="14" type="ORF">SAMN06272737_107158</name>
</gene>
<dbReference type="PANTHER" id="PTHR46425">
    <property type="entry name" value="TRANSCRIPTION TERMINATION FACTOR RHO"/>
    <property type="match status" value="1"/>
</dbReference>
<dbReference type="NCBIfam" id="NF006886">
    <property type="entry name" value="PRK09376.1"/>
    <property type="match status" value="1"/>
</dbReference>
<feature type="domain" description="Rho RNA-BD" evidence="13">
    <location>
        <begin position="353"/>
        <end position="428"/>
    </location>
</feature>
<evidence type="ECO:0000256" key="4">
    <source>
        <dbReference type="ARBA" id="ARBA00022806"/>
    </source>
</evidence>
<evidence type="ECO:0000313" key="14">
    <source>
        <dbReference type="EMBL" id="SNR44721.1"/>
    </source>
</evidence>
<feature type="compositionally biased region" description="Low complexity" evidence="12">
    <location>
        <begin position="81"/>
        <end position="115"/>
    </location>
</feature>
<evidence type="ECO:0000256" key="10">
    <source>
        <dbReference type="NCBIfam" id="TIGR00767"/>
    </source>
</evidence>
<evidence type="ECO:0000256" key="7">
    <source>
        <dbReference type="ARBA" id="ARBA00023015"/>
    </source>
</evidence>
<feature type="region of interest" description="Disordered" evidence="12">
    <location>
        <begin position="74"/>
        <end position="346"/>
    </location>
</feature>
<feature type="compositionally biased region" description="Basic residues" evidence="12">
    <location>
        <begin position="321"/>
        <end position="334"/>
    </location>
</feature>
<dbReference type="SMART" id="SM00382">
    <property type="entry name" value="AAA"/>
    <property type="match status" value="1"/>
</dbReference>
<evidence type="ECO:0000256" key="5">
    <source>
        <dbReference type="ARBA" id="ARBA00022840"/>
    </source>
</evidence>
<dbReference type="HAMAP" id="MF_01884">
    <property type="entry name" value="Rho"/>
    <property type="match status" value="1"/>
</dbReference>
<dbReference type="InterPro" id="IPR011113">
    <property type="entry name" value="Rho_RNA-bd"/>
</dbReference>
<dbReference type="EMBL" id="FZNO01000007">
    <property type="protein sequence ID" value="SNR44721.1"/>
    <property type="molecule type" value="Genomic_DNA"/>
</dbReference>
<dbReference type="InterPro" id="IPR012340">
    <property type="entry name" value="NA-bd_OB-fold"/>
</dbReference>
<dbReference type="CDD" id="cd04459">
    <property type="entry name" value="Rho_CSD"/>
    <property type="match status" value="1"/>
</dbReference>
<dbReference type="SUPFAM" id="SSF52540">
    <property type="entry name" value="P-loop containing nucleoside triphosphate hydrolases"/>
    <property type="match status" value="1"/>
</dbReference>
<dbReference type="AlphaFoldDB" id="A0A238WED7"/>
<keyword evidence="5 9" id="KW-0067">ATP-binding</keyword>
<comment type="similarity">
    <text evidence="9 11">Belongs to the Rho family.</text>
</comment>
<dbReference type="GO" id="GO:0005524">
    <property type="term" value="F:ATP binding"/>
    <property type="evidence" value="ECO:0007669"/>
    <property type="project" value="UniProtKB-UniRule"/>
</dbReference>
<dbReference type="Pfam" id="PF07497">
    <property type="entry name" value="Rho_RNA_bind"/>
    <property type="match status" value="1"/>
</dbReference>
<evidence type="ECO:0000256" key="8">
    <source>
        <dbReference type="ARBA" id="ARBA00023163"/>
    </source>
</evidence>
<evidence type="ECO:0000256" key="11">
    <source>
        <dbReference type="PROSITE-ProRule" id="PRU01203"/>
    </source>
</evidence>
<dbReference type="NCBIfam" id="TIGR00767">
    <property type="entry name" value="rho"/>
    <property type="match status" value="1"/>
</dbReference>
<feature type="compositionally biased region" description="Low complexity" evidence="12">
    <location>
        <begin position="15"/>
        <end position="30"/>
    </location>
</feature>
<comment type="caution">
    <text evidence="9">Lacks conserved residue(s) required for the propagation of feature annotation.</text>
</comment>
<feature type="binding site" evidence="9">
    <location>
        <position position="514"/>
    </location>
    <ligand>
        <name>ATP</name>
        <dbReference type="ChEBI" id="CHEBI:30616"/>
    </ligand>
</feature>
<dbReference type="InterPro" id="IPR003593">
    <property type="entry name" value="AAA+_ATPase"/>
</dbReference>
<keyword evidence="3 9" id="KW-0378">Hydrolase</keyword>
<dbReference type="Gene3D" id="3.40.50.300">
    <property type="entry name" value="P-loop containing nucleotide triphosphate hydrolases"/>
    <property type="match status" value="1"/>
</dbReference>
<keyword evidence="4 9" id="KW-0347">Helicase</keyword>
<comment type="function">
    <text evidence="9">Facilitates transcription termination by a mechanism that involves Rho binding to the nascent RNA, activation of Rho's RNA-dependent ATPase activity, and release of the mRNA from the DNA template.</text>
</comment>
<evidence type="ECO:0000256" key="2">
    <source>
        <dbReference type="ARBA" id="ARBA00022741"/>
    </source>
</evidence>
<dbReference type="InterPro" id="IPR011129">
    <property type="entry name" value="CSD"/>
</dbReference>